<dbReference type="EMBL" id="DRIG01000043">
    <property type="protein sequence ID" value="HEC78311.1"/>
    <property type="molecule type" value="Genomic_DNA"/>
</dbReference>
<evidence type="ECO:0000313" key="4">
    <source>
        <dbReference type="EMBL" id="HEC78311.1"/>
    </source>
</evidence>
<evidence type="ECO:0000256" key="3">
    <source>
        <dbReference type="PIRSR" id="PIRSR600246-3"/>
    </source>
</evidence>
<evidence type="ECO:0000256" key="1">
    <source>
        <dbReference type="PIRSR" id="PIRSR600246-1"/>
    </source>
</evidence>
<dbReference type="InterPro" id="IPR000246">
    <property type="entry name" value="Peptidase_T2"/>
</dbReference>
<dbReference type="Proteomes" id="UP000885826">
    <property type="component" value="Unassembled WGS sequence"/>
</dbReference>
<dbReference type="PANTHER" id="PTHR10188">
    <property type="entry name" value="L-ASPARAGINASE"/>
    <property type="match status" value="1"/>
</dbReference>
<dbReference type="Gene3D" id="3.60.20.30">
    <property type="entry name" value="(Glycosyl)asparaginase"/>
    <property type="match status" value="1"/>
</dbReference>
<feature type="binding site" evidence="2">
    <location>
        <begin position="196"/>
        <end position="199"/>
    </location>
    <ligand>
        <name>substrate</name>
    </ligand>
</feature>
<dbReference type="CDD" id="cd04512">
    <property type="entry name" value="Ntn_Asparaginase_2_like"/>
    <property type="match status" value="1"/>
</dbReference>
<organism evidence="4 5">
    <name type="scientific">candidate division WOR-3 bacterium</name>
    <dbReference type="NCBI Taxonomy" id="2052148"/>
    <lineage>
        <taxon>Bacteria</taxon>
        <taxon>Bacteria division WOR-3</taxon>
    </lineage>
</organism>
<gene>
    <name evidence="4" type="ORF">ENI34_04105</name>
</gene>
<protein>
    <submittedName>
        <fullName evidence="4">Asparaginase</fullName>
    </submittedName>
</protein>
<feature type="binding site" evidence="2">
    <location>
        <begin position="218"/>
        <end position="221"/>
    </location>
    <ligand>
        <name>substrate</name>
    </ligand>
</feature>
<name>A0A9C9JZW0_UNCW3</name>
<dbReference type="PANTHER" id="PTHR10188:SF6">
    <property type="entry name" value="N(4)-(BETA-N-ACETYLGLUCOSAMINYL)-L-ASPARAGINASE"/>
    <property type="match status" value="1"/>
</dbReference>
<dbReference type="Pfam" id="PF01112">
    <property type="entry name" value="Asparaginase_2"/>
    <property type="match status" value="1"/>
</dbReference>
<accession>A0A9C9JZW0</accession>
<comment type="caution">
    <text evidence="4">The sequence shown here is derived from an EMBL/GenBank/DDBJ whole genome shotgun (WGS) entry which is preliminary data.</text>
</comment>
<proteinExistence type="predicted"/>
<dbReference type="SUPFAM" id="SSF56235">
    <property type="entry name" value="N-terminal nucleophile aminohydrolases (Ntn hydrolases)"/>
    <property type="match status" value="1"/>
</dbReference>
<feature type="active site" description="Nucleophile" evidence="1">
    <location>
        <position position="168"/>
    </location>
</feature>
<feature type="site" description="Cleavage; by autolysis" evidence="3">
    <location>
        <begin position="167"/>
        <end position="168"/>
    </location>
</feature>
<reference evidence="4" key="1">
    <citation type="journal article" date="2020" name="mSystems">
        <title>Genome- and Community-Level Interaction Insights into Carbon Utilization and Element Cycling Functions of Hydrothermarchaeota in Hydrothermal Sediment.</title>
        <authorList>
            <person name="Zhou Z."/>
            <person name="Liu Y."/>
            <person name="Xu W."/>
            <person name="Pan J."/>
            <person name="Luo Z.H."/>
            <person name="Li M."/>
        </authorList>
    </citation>
    <scope>NUCLEOTIDE SEQUENCE</scope>
    <source>
        <strain evidence="4">HyVt-388</strain>
    </source>
</reference>
<evidence type="ECO:0000256" key="2">
    <source>
        <dbReference type="PIRSR" id="PIRSR600246-2"/>
    </source>
</evidence>
<evidence type="ECO:0000313" key="5">
    <source>
        <dbReference type="Proteomes" id="UP000885826"/>
    </source>
</evidence>
<sequence>MKHYDCAIIANGGAGGIKFPRRRHQGLVKAVAAGYEILKQGGSSLDAVEKAAMILEDSKVFNAGTGSYLNLTGEVEMDASLMTSELKFGAVGAIKNVRYPIKVARLVMEKTDHLLLCGDGAASFAYKMGLKKYNPRTKEKIRLWKRKKKNIDHSYFPQLKKIAGLYGTIGVVAIDKTGLIAVANSTGGISLNLPGRLGDTPIIGGGIYADRFGGVTATGHGEEIMRHLLSFRAVSLMARYPAPLASKKIIDYATAHNCRCGLIGIDRKGRILNVHNTPAMSWCYIKKGRMKSFNY</sequence>
<dbReference type="GO" id="GO:0005737">
    <property type="term" value="C:cytoplasm"/>
    <property type="evidence" value="ECO:0007669"/>
    <property type="project" value="TreeGrafter"/>
</dbReference>
<dbReference type="GO" id="GO:0016811">
    <property type="term" value="F:hydrolase activity, acting on carbon-nitrogen (but not peptide) bonds, in linear amides"/>
    <property type="evidence" value="ECO:0007669"/>
    <property type="project" value="UniProtKB-ARBA"/>
</dbReference>
<dbReference type="InterPro" id="IPR029055">
    <property type="entry name" value="Ntn_hydrolases_N"/>
</dbReference>
<dbReference type="AlphaFoldDB" id="A0A9C9JZW0"/>